<reference evidence="2" key="1">
    <citation type="submission" date="2021-02" db="EMBL/GenBank/DDBJ databases">
        <authorList>
            <person name="Nowell W R."/>
        </authorList>
    </citation>
    <scope>NUCLEOTIDE SEQUENCE</scope>
</reference>
<name>A0A816HTF8_ADIRI</name>
<sequence length="75" mass="8833">MVGIDEEVKLLREQESRKPKNDSRSATSRKRTRNAKRLEKSKKYAYYQKLYCRDKKKLVAKILDGESSDVKPPDM</sequence>
<evidence type="ECO:0000313" key="2">
    <source>
        <dbReference type="EMBL" id="CAF1689478.1"/>
    </source>
</evidence>
<organism evidence="2 3">
    <name type="scientific">Adineta ricciae</name>
    <name type="common">Rotifer</name>
    <dbReference type="NCBI Taxonomy" id="249248"/>
    <lineage>
        <taxon>Eukaryota</taxon>
        <taxon>Metazoa</taxon>
        <taxon>Spiralia</taxon>
        <taxon>Gnathifera</taxon>
        <taxon>Rotifera</taxon>
        <taxon>Eurotatoria</taxon>
        <taxon>Bdelloidea</taxon>
        <taxon>Adinetida</taxon>
        <taxon>Adinetidae</taxon>
        <taxon>Adineta</taxon>
    </lineage>
</organism>
<feature type="region of interest" description="Disordered" evidence="1">
    <location>
        <begin position="1"/>
        <end position="40"/>
    </location>
</feature>
<keyword evidence="3" id="KW-1185">Reference proteome</keyword>
<feature type="compositionally biased region" description="Basic and acidic residues" evidence="1">
    <location>
        <begin position="1"/>
        <end position="23"/>
    </location>
</feature>
<proteinExistence type="predicted"/>
<feature type="non-terminal residue" evidence="2">
    <location>
        <position position="75"/>
    </location>
</feature>
<gene>
    <name evidence="2" type="ORF">XAT740_LOCUS63322</name>
</gene>
<evidence type="ECO:0000256" key="1">
    <source>
        <dbReference type="SAM" id="MobiDB-lite"/>
    </source>
</evidence>
<dbReference type="AlphaFoldDB" id="A0A816HTF8"/>
<dbReference type="Proteomes" id="UP000663828">
    <property type="component" value="Unassembled WGS sequence"/>
</dbReference>
<protein>
    <submittedName>
        <fullName evidence="2">Uncharacterized protein</fullName>
    </submittedName>
</protein>
<comment type="caution">
    <text evidence="2">The sequence shown here is derived from an EMBL/GenBank/DDBJ whole genome shotgun (WGS) entry which is preliminary data.</text>
</comment>
<accession>A0A816HTF8</accession>
<evidence type="ECO:0000313" key="3">
    <source>
        <dbReference type="Proteomes" id="UP000663828"/>
    </source>
</evidence>
<dbReference type="EMBL" id="CAJNOR010019305">
    <property type="protein sequence ID" value="CAF1689478.1"/>
    <property type="molecule type" value="Genomic_DNA"/>
</dbReference>